<dbReference type="PANTHER" id="PTHR13060">
    <property type="entry name" value="SGT1 PROTEIN HSGT1 SUPPRESSOR OF GCR2"/>
    <property type="match status" value="1"/>
</dbReference>
<feature type="region of interest" description="Disordered" evidence="1">
    <location>
        <begin position="543"/>
        <end position="577"/>
    </location>
</feature>
<dbReference type="InParanoid" id="A0A2N3N3T3"/>
<accession>A0A2N3N3T3</accession>
<evidence type="ECO:0000313" key="3">
    <source>
        <dbReference type="Proteomes" id="UP000233524"/>
    </source>
</evidence>
<name>A0A2N3N3T3_9PEZI</name>
<sequence length="635" mass="70801">MEESVRKPKTWDELKQQYGGLDLQLAENCVEYAIFLLPEVPGDGARKLLSTLESIRKETLELAAQLTKDFIWQREEFSLTIKHGTGLIYLHGVTDYGDSVEDEWLIVFILREVSKLYPQTWIRVWDADGEFLLVEAANVIPKWLSPAIDSNRSWIHNEKLYIIPPDEILAGPLSLTDALGRVKSNSSSLFHSPKVDKEAFYRLEKYPNYIGLSLHQAKVKIPRKLAHILHKQPKAVAPAVEEFYLRDAVAMRNIMSDSYGLRFPPEDFVIVSVRFTKVLYAQLCSQRFPTPPRWKPAIERATGKSPELQNLPHADAKLRFQAEMGMKLACGFEIMMTKANKSNNRFVREVSLLLQDVDEDGIASLPTDEEIAMWPGVDRDDDDGWMDVDFLQLDKELKGRQENATGASSKQGFGDPNAQADLRKMVSRFQDFLDNEGTGIDGAELDGESSPEESDEDENDSDADSEEADLDVRFNEAEFARLMKEVMGLHPEPSRNATVQPGPNAPETGDDEAEEIRQLMERMEVELNEHGALSLDPGSKKLAALQGKKSTGKQGRFANTEAGSSEDLCSDGEGSADDEEIDVDYNLAKNLLESFKAQAGAAGPVSNILGMMGLQLPRDEDGDSTSDKDVGPIDS</sequence>
<feature type="compositionally biased region" description="Acidic residues" evidence="1">
    <location>
        <begin position="443"/>
        <end position="469"/>
    </location>
</feature>
<reference evidence="2 3" key="1">
    <citation type="journal article" date="2017" name="G3 (Bethesda)">
        <title>First Draft Genome Sequence of the Pathogenic Fungus Lomentospora prolificans (Formerly Scedosporium prolificans).</title>
        <authorList>
            <person name="Luo R."/>
            <person name="Zimin A."/>
            <person name="Workman R."/>
            <person name="Fan Y."/>
            <person name="Pertea G."/>
            <person name="Grossman N."/>
            <person name="Wear M.P."/>
            <person name="Jia B."/>
            <person name="Miller H."/>
            <person name="Casadevall A."/>
            <person name="Timp W."/>
            <person name="Zhang S.X."/>
            <person name="Salzberg S.L."/>
        </authorList>
    </citation>
    <scope>NUCLEOTIDE SEQUENCE [LARGE SCALE GENOMIC DNA]</scope>
    <source>
        <strain evidence="2 3">JHH-5317</strain>
    </source>
</reference>
<gene>
    <name evidence="2" type="ORF">jhhlp_005676</name>
</gene>
<evidence type="ECO:0000313" key="2">
    <source>
        <dbReference type="EMBL" id="PKS07079.1"/>
    </source>
</evidence>
<organism evidence="2 3">
    <name type="scientific">Lomentospora prolificans</name>
    <dbReference type="NCBI Taxonomy" id="41688"/>
    <lineage>
        <taxon>Eukaryota</taxon>
        <taxon>Fungi</taxon>
        <taxon>Dikarya</taxon>
        <taxon>Ascomycota</taxon>
        <taxon>Pezizomycotina</taxon>
        <taxon>Sordariomycetes</taxon>
        <taxon>Hypocreomycetidae</taxon>
        <taxon>Microascales</taxon>
        <taxon>Microascaceae</taxon>
        <taxon>Lomentospora</taxon>
    </lineage>
</organism>
<dbReference type="STRING" id="41688.A0A2N3N3T3"/>
<dbReference type="OrthoDB" id="27237at2759"/>
<dbReference type="Pfam" id="PF07093">
    <property type="entry name" value="SGT1"/>
    <property type="match status" value="1"/>
</dbReference>
<feature type="region of interest" description="Disordered" evidence="1">
    <location>
        <begin position="434"/>
        <end position="470"/>
    </location>
</feature>
<feature type="compositionally biased region" description="Basic and acidic residues" evidence="1">
    <location>
        <begin position="625"/>
        <end position="635"/>
    </location>
</feature>
<feature type="compositionally biased region" description="Acidic residues" evidence="1">
    <location>
        <begin position="568"/>
        <end position="577"/>
    </location>
</feature>
<dbReference type="Proteomes" id="UP000233524">
    <property type="component" value="Unassembled WGS sequence"/>
</dbReference>
<comment type="caution">
    <text evidence="2">The sequence shown here is derived from an EMBL/GenBank/DDBJ whole genome shotgun (WGS) entry which is preliminary data.</text>
</comment>
<feature type="region of interest" description="Disordered" evidence="1">
    <location>
        <begin position="614"/>
        <end position="635"/>
    </location>
</feature>
<dbReference type="EMBL" id="NLAX01000701">
    <property type="protein sequence ID" value="PKS07079.1"/>
    <property type="molecule type" value="Genomic_DNA"/>
</dbReference>
<dbReference type="GO" id="GO:0005634">
    <property type="term" value="C:nucleus"/>
    <property type="evidence" value="ECO:0007669"/>
    <property type="project" value="TreeGrafter"/>
</dbReference>
<dbReference type="InterPro" id="IPR010770">
    <property type="entry name" value="Ecd"/>
</dbReference>
<dbReference type="PANTHER" id="PTHR13060:SF0">
    <property type="entry name" value="PROTEIN ECDYSONELESS HOMOLOG"/>
    <property type="match status" value="1"/>
</dbReference>
<protein>
    <submittedName>
        <fullName evidence="2">Uncharacterized protein</fullName>
    </submittedName>
</protein>
<dbReference type="VEuPathDB" id="FungiDB:jhhlp_005676"/>
<keyword evidence="3" id="KW-1185">Reference proteome</keyword>
<feature type="region of interest" description="Disordered" evidence="1">
    <location>
        <begin position="491"/>
        <end position="510"/>
    </location>
</feature>
<dbReference type="AlphaFoldDB" id="A0A2N3N3T3"/>
<evidence type="ECO:0000256" key="1">
    <source>
        <dbReference type="SAM" id="MobiDB-lite"/>
    </source>
</evidence>
<proteinExistence type="predicted"/>